<evidence type="ECO:0000313" key="12">
    <source>
        <dbReference type="Proteomes" id="UP000076079"/>
    </source>
</evidence>
<evidence type="ECO:0000256" key="5">
    <source>
        <dbReference type="ARBA" id="ARBA00022692"/>
    </source>
</evidence>
<feature type="coiled-coil region" evidence="8">
    <location>
        <begin position="397"/>
        <end position="424"/>
    </location>
</feature>
<name>A0A143PTD7_LUTPR</name>
<dbReference type="SUPFAM" id="SSF56954">
    <property type="entry name" value="Outer membrane efflux proteins (OEP)"/>
    <property type="match status" value="1"/>
</dbReference>
<evidence type="ECO:0000256" key="10">
    <source>
        <dbReference type="SAM" id="SignalP"/>
    </source>
</evidence>
<keyword evidence="8" id="KW-0175">Coiled coil</keyword>
<feature type="signal peptide" evidence="10">
    <location>
        <begin position="1"/>
        <end position="30"/>
    </location>
</feature>
<evidence type="ECO:0000256" key="8">
    <source>
        <dbReference type="SAM" id="Coils"/>
    </source>
</evidence>
<proteinExistence type="inferred from homology"/>
<feature type="coiled-coil region" evidence="8">
    <location>
        <begin position="467"/>
        <end position="494"/>
    </location>
</feature>
<keyword evidence="6" id="KW-0472">Membrane</keyword>
<reference evidence="12" key="2">
    <citation type="submission" date="2016-04" db="EMBL/GenBank/DDBJ databases">
        <title>First Complete Genome Sequence of a Subdivision 6 Acidobacterium.</title>
        <authorList>
            <person name="Huang S."/>
            <person name="Vieira S."/>
            <person name="Bunk B."/>
            <person name="Riedel T."/>
            <person name="Sproeer C."/>
            <person name="Overmann J."/>
        </authorList>
    </citation>
    <scope>NUCLEOTIDE SEQUENCE [LARGE SCALE GENOMIC DNA]</scope>
    <source>
        <strain evidence="12">DSM 100886 HEG_-6_39</strain>
    </source>
</reference>
<reference evidence="11 12" key="1">
    <citation type="journal article" date="2016" name="Genome Announc.">
        <title>First Complete Genome Sequence of a Subdivision 6 Acidobacterium Strain.</title>
        <authorList>
            <person name="Huang S."/>
            <person name="Vieira S."/>
            <person name="Bunk B."/>
            <person name="Riedel T."/>
            <person name="Sproer C."/>
            <person name="Overmann J."/>
        </authorList>
    </citation>
    <scope>NUCLEOTIDE SEQUENCE [LARGE SCALE GENOMIC DNA]</scope>
    <source>
        <strain evidence="12">DSM 100886 HEG_-6_39</strain>
    </source>
</reference>
<keyword evidence="7" id="KW-0998">Cell outer membrane</keyword>
<accession>A0A143PTD7</accession>
<gene>
    <name evidence="11" type="primary">ttgI_2</name>
    <name evidence="11" type="ORF">LuPra_04600</name>
</gene>
<dbReference type="Proteomes" id="UP000076079">
    <property type="component" value="Chromosome"/>
</dbReference>
<dbReference type="Gene3D" id="1.20.1600.10">
    <property type="entry name" value="Outer membrane efflux proteins (OEP)"/>
    <property type="match status" value="1"/>
</dbReference>
<dbReference type="InterPro" id="IPR051906">
    <property type="entry name" value="TolC-like"/>
</dbReference>
<evidence type="ECO:0000256" key="3">
    <source>
        <dbReference type="ARBA" id="ARBA00022448"/>
    </source>
</evidence>
<evidence type="ECO:0000256" key="9">
    <source>
        <dbReference type="SAM" id="MobiDB-lite"/>
    </source>
</evidence>
<sequence length="550" mass="58435" precursor="true">MHKSLLPLSLRWGACAGVLALLPVAAAAQAPPPAPPQAPPVPGPVAARRLTLDDALQVAEGGSEQVAAAEAGVRRASGQIDLARSGLFPQLGSAVGYQRTLQTQFDGIFDTDSTAPPCADLTVKPDAPLEERVAEIERFLQCPPGNPFGGGGDTDLPFGQLNTWTANLQFVQRVYDGGSLRAQERQARAGRDAATFGVTTTRAQLDLDVAVAYYDAALSDRLLTITESTLTQASETLRQIELQFQVGQIAEFEVLRARVSRDNQRAGVIRTRIQRDLSYLRLKQLLDIPAEDPIELAANLTEPNGVLAQRWAAILAEAEAGLKLMERTAVKQTEAGVQANEAAVDVTRADFKPHVNLGSSFTAYAYDPLPAFNRRDWTVGATVSLPILDGGRRKANRAIAQASLDESREQLQEVRELAEFDQRSAHATWQAARAAWEATSGTVEEAQRAYQIADVRYREGLSTQLELNDARLALERAEATRAQAARDLQVTRSRLALLPDLPIGAGSGGAATATAVATGNAQPNTGAATQAGTTAAAGAAGGATQTGARQ</sequence>
<organism evidence="11 12">
    <name type="scientific">Luteitalea pratensis</name>
    <dbReference type="NCBI Taxonomy" id="1855912"/>
    <lineage>
        <taxon>Bacteria</taxon>
        <taxon>Pseudomonadati</taxon>
        <taxon>Acidobacteriota</taxon>
        <taxon>Vicinamibacteria</taxon>
        <taxon>Vicinamibacterales</taxon>
        <taxon>Vicinamibacteraceae</taxon>
        <taxon>Luteitalea</taxon>
    </lineage>
</organism>
<dbReference type="Pfam" id="PF02321">
    <property type="entry name" value="OEP"/>
    <property type="match status" value="2"/>
</dbReference>
<comment type="subcellular location">
    <subcellularLocation>
        <location evidence="1">Cell outer membrane</location>
    </subcellularLocation>
</comment>
<comment type="similarity">
    <text evidence="2">Belongs to the outer membrane factor (OMF) (TC 1.B.17) family.</text>
</comment>
<evidence type="ECO:0000256" key="2">
    <source>
        <dbReference type="ARBA" id="ARBA00007613"/>
    </source>
</evidence>
<evidence type="ECO:0000313" key="11">
    <source>
        <dbReference type="EMBL" id="AMY11350.1"/>
    </source>
</evidence>
<dbReference type="PANTHER" id="PTHR30026">
    <property type="entry name" value="OUTER MEMBRANE PROTEIN TOLC"/>
    <property type="match status" value="1"/>
</dbReference>
<dbReference type="EMBL" id="CP015136">
    <property type="protein sequence ID" value="AMY11350.1"/>
    <property type="molecule type" value="Genomic_DNA"/>
</dbReference>
<protein>
    <submittedName>
        <fullName evidence="11">Toluene efflux pump outer membrane protein TtgI</fullName>
    </submittedName>
</protein>
<dbReference type="AlphaFoldDB" id="A0A143PTD7"/>
<keyword evidence="12" id="KW-1185">Reference proteome</keyword>
<dbReference type="GO" id="GO:0015288">
    <property type="term" value="F:porin activity"/>
    <property type="evidence" value="ECO:0007669"/>
    <property type="project" value="TreeGrafter"/>
</dbReference>
<evidence type="ECO:0000256" key="6">
    <source>
        <dbReference type="ARBA" id="ARBA00023136"/>
    </source>
</evidence>
<keyword evidence="10" id="KW-0732">Signal</keyword>
<feature type="chain" id="PRO_5007511912" evidence="10">
    <location>
        <begin position="31"/>
        <end position="550"/>
    </location>
</feature>
<dbReference type="GO" id="GO:0009279">
    <property type="term" value="C:cell outer membrane"/>
    <property type="evidence" value="ECO:0007669"/>
    <property type="project" value="UniProtKB-SubCell"/>
</dbReference>
<dbReference type="InterPro" id="IPR003423">
    <property type="entry name" value="OMP_efflux"/>
</dbReference>
<dbReference type="STRING" id="1855912.LuPra_04600"/>
<dbReference type="RefSeq" id="WP_110172907.1">
    <property type="nucleotide sequence ID" value="NZ_CP015136.1"/>
</dbReference>
<evidence type="ECO:0000256" key="4">
    <source>
        <dbReference type="ARBA" id="ARBA00022452"/>
    </source>
</evidence>
<dbReference type="PANTHER" id="PTHR30026:SF20">
    <property type="entry name" value="OUTER MEMBRANE PROTEIN TOLC"/>
    <property type="match status" value="1"/>
</dbReference>
<keyword evidence="5" id="KW-0812">Transmembrane</keyword>
<dbReference type="GO" id="GO:0015562">
    <property type="term" value="F:efflux transmembrane transporter activity"/>
    <property type="evidence" value="ECO:0007669"/>
    <property type="project" value="InterPro"/>
</dbReference>
<evidence type="ECO:0000256" key="1">
    <source>
        <dbReference type="ARBA" id="ARBA00004442"/>
    </source>
</evidence>
<evidence type="ECO:0000256" key="7">
    <source>
        <dbReference type="ARBA" id="ARBA00023237"/>
    </source>
</evidence>
<feature type="region of interest" description="Disordered" evidence="9">
    <location>
        <begin position="524"/>
        <end position="550"/>
    </location>
</feature>
<keyword evidence="3" id="KW-0813">Transport</keyword>
<dbReference type="KEGG" id="abac:LuPra_04600"/>
<keyword evidence="4" id="KW-1134">Transmembrane beta strand</keyword>
<dbReference type="OrthoDB" id="367883at2"/>
<dbReference type="GO" id="GO:1990281">
    <property type="term" value="C:efflux pump complex"/>
    <property type="evidence" value="ECO:0007669"/>
    <property type="project" value="TreeGrafter"/>
</dbReference>